<organism evidence="2 3">
    <name type="scientific">Ceutorhynchus assimilis</name>
    <name type="common">cabbage seed weevil</name>
    <dbReference type="NCBI Taxonomy" id="467358"/>
    <lineage>
        <taxon>Eukaryota</taxon>
        <taxon>Metazoa</taxon>
        <taxon>Ecdysozoa</taxon>
        <taxon>Arthropoda</taxon>
        <taxon>Hexapoda</taxon>
        <taxon>Insecta</taxon>
        <taxon>Pterygota</taxon>
        <taxon>Neoptera</taxon>
        <taxon>Endopterygota</taxon>
        <taxon>Coleoptera</taxon>
        <taxon>Polyphaga</taxon>
        <taxon>Cucujiformia</taxon>
        <taxon>Curculionidae</taxon>
        <taxon>Ceutorhynchinae</taxon>
        <taxon>Ceutorhynchus</taxon>
    </lineage>
</organism>
<dbReference type="EMBL" id="OU892285">
    <property type="protein sequence ID" value="CAG9774039.1"/>
    <property type="molecule type" value="Genomic_DNA"/>
</dbReference>
<accession>A0A9N9MZM0</accession>
<protein>
    <submittedName>
        <fullName evidence="2">Uncharacterized protein</fullName>
    </submittedName>
</protein>
<proteinExistence type="predicted"/>
<reference evidence="2" key="1">
    <citation type="submission" date="2022-01" db="EMBL/GenBank/DDBJ databases">
        <authorList>
            <person name="King R."/>
        </authorList>
    </citation>
    <scope>NUCLEOTIDE SEQUENCE</scope>
</reference>
<dbReference type="OrthoDB" id="7700731at2759"/>
<evidence type="ECO:0000313" key="2">
    <source>
        <dbReference type="EMBL" id="CAG9774039.1"/>
    </source>
</evidence>
<name>A0A9N9MZM0_9CUCU</name>
<sequence>MKIPFYTLLGPLIEKNKHPLITICSHPLLSFSQFHVAILGIAGMILSVFDTWRIIRCGHILPDYLHKEGLKKGKIISAEAERDCKLISLVLSTEYYFFLLVGLATNNPVFYMPFLVLNALIILSEPAIFLTEMAIGGFNLKKRTLVNLIIIYNWLNVACSFAKSLSHCDL</sequence>
<feature type="transmembrane region" description="Helical" evidence="1">
    <location>
        <begin position="86"/>
        <end position="104"/>
    </location>
</feature>
<keyword evidence="3" id="KW-1185">Reference proteome</keyword>
<feature type="transmembrane region" description="Helical" evidence="1">
    <location>
        <begin position="20"/>
        <end position="46"/>
    </location>
</feature>
<keyword evidence="1" id="KW-1133">Transmembrane helix</keyword>
<feature type="transmembrane region" description="Helical" evidence="1">
    <location>
        <begin position="110"/>
        <end position="133"/>
    </location>
</feature>
<dbReference type="Proteomes" id="UP001152799">
    <property type="component" value="Chromosome 9"/>
</dbReference>
<evidence type="ECO:0000313" key="3">
    <source>
        <dbReference type="Proteomes" id="UP001152799"/>
    </source>
</evidence>
<dbReference type="AlphaFoldDB" id="A0A9N9MZM0"/>
<feature type="transmembrane region" description="Helical" evidence="1">
    <location>
        <begin position="145"/>
        <end position="165"/>
    </location>
</feature>
<keyword evidence="1" id="KW-0472">Membrane</keyword>
<evidence type="ECO:0000256" key="1">
    <source>
        <dbReference type="SAM" id="Phobius"/>
    </source>
</evidence>
<keyword evidence="1" id="KW-0812">Transmembrane</keyword>
<gene>
    <name evidence="2" type="ORF">CEUTPL_LOCUS14422</name>
</gene>